<gene>
    <name evidence="1" type="ORF">GIB67_034743</name>
</gene>
<dbReference type="InterPro" id="IPR036026">
    <property type="entry name" value="Seven-hairpin_glycosidases"/>
</dbReference>
<dbReference type="AlphaFoldDB" id="A0A7J7MLP0"/>
<dbReference type="Gene3D" id="1.50.10.10">
    <property type="match status" value="1"/>
</dbReference>
<sequence>MWLHEITSKFGDGGDFIGKSIKNDSVKDDPLDIQRREKVKEAMLHAWTSYETYAWGQDELQFRNITEVESLKSICNGEIKRRESLEFTCNSLKIDNERLVKAYTESFNKMVDQIEGRSKCVNLKEELKKLTEERAIKEEVSDVSCLYYELQ</sequence>
<protein>
    <submittedName>
        <fullName evidence="1">Uncharacterized protein</fullName>
    </submittedName>
</protein>
<name>A0A7J7MLP0_9MAGN</name>
<dbReference type="Proteomes" id="UP000541444">
    <property type="component" value="Unassembled WGS sequence"/>
</dbReference>
<dbReference type="GO" id="GO:0016020">
    <property type="term" value="C:membrane"/>
    <property type="evidence" value="ECO:0007669"/>
    <property type="project" value="InterPro"/>
</dbReference>
<dbReference type="EMBL" id="JACGCM010001410">
    <property type="protein sequence ID" value="KAF6155648.1"/>
    <property type="molecule type" value="Genomic_DNA"/>
</dbReference>
<keyword evidence="2" id="KW-1185">Reference proteome</keyword>
<dbReference type="InterPro" id="IPR012341">
    <property type="entry name" value="6hp_glycosidase-like_sf"/>
</dbReference>
<comment type="caution">
    <text evidence="1">The sequence shown here is derived from an EMBL/GenBank/DDBJ whole genome shotgun (WGS) entry which is preliminary data.</text>
</comment>
<evidence type="ECO:0000313" key="1">
    <source>
        <dbReference type="EMBL" id="KAF6155648.1"/>
    </source>
</evidence>
<accession>A0A7J7MLP0</accession>
<evidence type="ECO:0000313" key="2">
    <source>
        <dbReference type="Proteomes" id="UP000541444"/>
    </source>
</evidence>
<dbReference type="SUPFAM" id="SSF48225">
    <property type="entry name" value="Seven-hairpin glycosidases"/>
    <property type="match status" value="1"/>
</dbReference>
<organism evidence="1 2">
    <name type="scientific">Kingdonia uniflora</name>
    <dbReference type="NCBI Taxonomy" id="39325"/>
    <lineage>
        <taxon>Eukaryota</taxon>
        <taxon>Viridiplantae</taxon>
        <taxon>Streptophyta</taxon>
        <taxon>Embryophyta</taxon>
        <taxon>Tracheophyta</taxon>
        <taxon>Spermatophyta</taxon>
        <taxon>Magnoliopsida</taxon>
        <taxon>Ranunculales</taxon>
        <taxon>Circaeasteraceae</taxon>
        <taxon>Kingdonia</taxon>
    </lineage>
</organism>
<proteinExistence type="predicted"/>
<dbReference type="GO" id="GO:0005509">
    <property type="term" value="F:calcium ion binding"/>
    <property type="evidence" value="ECO:0007669"/>
    <property type="project" value="InterPro"/>
</dbReference>
<dbReference type="GO" id="GO:0005975">
    <property type="term" value="P:carbohydrate metabolic process"/>
    <property type="evidence" value="ECO:0007669"/>
    <property type="project" value="InterPro"/>
</dbReference>
<reference evidence="1 2" key="1">
    <citation type="journal article" date="2020" name="IScience">
        <title>Genome Sequencing of the Endangered Kingdonia uniflora (Circaeasteraceae, Ranunculales) Reveals Potential Mechanisms of Evolutionary Specialization.</title>
        <authorList>
            <person name="Sun Y."/>
            <person name="Deng T."/>
            <person name="Zhang A."/>
            <person name="Moore M.J."/>
            <person name="Landis J.B."/>
            <person name="Lin N."/>
            <person name="Zhang H."/>
            <person name="Zhang X."/>
            <person name="Huang J."/>
            <person name="Zhang X."/>
            <person name="Sun H."/>
            <person name="Wang H."/>
        </authorList>
    </citation>
    <scope>NUCLEOTIDE SEQUENCE [LARGE SCALE GENOMIC DNA]</scope>
    <source>
        <strain evidence="1">TB1705</strain>
        <tissue evidence="1">Leaf</tissue>
    </source>
</reference>
<dbReference type="GO" id="GO:0004571">
    <property type="term" value="F:mannosyl-oligosaccharide 1,2-alpha-mannosidase activity"/>
    <property type="evidence" value="ECO:0007669"/>
    <property type="project" value="InterPro"/>
</dbReference>
<dbReference type="OrthoDB" id="1937021at2759"/>